<dbReference type="Proteomes" id="UP000188929">
    <property type="component" value="Unassembled WGS sequence"/>
</dbReference>
<name>A0A1V2I1L3_9ACTN</name>
<gene>
    <name evidence="4" type="ORF">BL253_32950</name>
</gene>
<dbReference type="InterPro" id="IPR012223">
    <property type="entry name" value="TEII"/>
</dbReference>
<dbReference type="Gene3D" id="3.40.50.1820">
    <property type="entry name" value="alpha/beta hydrolase"/>
    <property type="match status" value="1"/>
</dbReference>
<dbReference type="InterPro" id="IPR020802">
    <property type="entry name" value="TesA-like"/>
</dbReference>
<sequence length="268" mass="28285">MTIRVATGRSSTWLRVFAPANAGSPLLVCFPHAGGSAGVYRPLALALAPDVEVVAVQYPGRQDRRDEPPAGDLRALADGVADALGAQARPFALFGHSMGAIVGYETAVRIAANSLPRPVRLFVSGRAAPEPDGRQTVPADDMALLREIRRLGGTVGAVLDDPELRELALPALRADYAALGRYSPLPAPRLTMPITVLRGHDDPLVTAPEAEAWRTRTVAGSDTRVFPGGHFYLNDNMPGVAALVRGRLAGRVDDDDSVASCGRDGRNG</sequence>
<evidence type="ECO:0000313" key="5">
    <source>
        <dbReference type="Proteomes" id="UP000188929"/>
    </source>
</evidence>
<dbReference type="GO" id="GO:0008610">
    <property type="term" value="P:lipid biosynthetic process"/>
    <property type="evidence" value="ECO:0007669"/>
    <property type="project" value="TreeGrafter"/>
</dbReference>
<dbReference type="PANTHER" id="PTHR11487">
    <property type="entry name" value="THIOESTERASE"/>
    <property type="match status" value="1"/>
</dbReference>
<dbReference type="Pfam" id="PF00975">
    <property type="entry name" value="Thioesterase"/>
    <property type="match status" value="1"/>
</dbReference>
<dbReference type="InterPro" id="IPR029058">
    <property type="entry name" value="AB_hydrolase_fold"/>
</dbReference>
<dbReference type="SUPFAM" id="SSF53474">
    <property type="entry name" value="alpha/beta-Hydrolases"/>
    <property type="match status" value="1"/>
</dbReference>
<dbReference type="OrthoDB" id="8480037at2"/>
<comment type="similarity">
    <text evidence="1">Belongs to the thioesterase family.</text>
</comment>
<evidence type="ECO:0000256" key="1">
    <source>
        <dbReference type="ARBA" id="ARBA00007169"/>
    </source>
</evidence>
<dbReference type="InterPro" id="IPR001031">
    <property type="entry name" value="Thioesterase"/>
</dbReference>
<dbReference type="GO" id="GO:0016787">
    <property type="term" value="F:hydrolase activity"/>
    <property type="evidence" value="ECO:0007669"/>
    <property type="project" value="UniProtKB-KW"/>
</dbReference>
<dbReference type="STRING" id="1834516.BL253_32950"/>
<dbReference type="AlphaFoldDB" id="A0A1V2I1L3"/>
<dbReference type="SMART" id="SM00824">
    <property type="entry name" value="PKS_TE"/>
    <property type="match status" value="1"/>
</dbReference>
<evidence type="ECO:0000256" key="2">
    <source>
        <dbReference type="ARBA" id="ARBA00022801"/>
    </source>
</evidence>
<keyword evidence="2" id="KW-0378">Hydrolase</keyword>
<evidence type="ECO:0000259" key="3">
    <source>
        <dbReference type="SMART" id="SM00824"/>
    </source>
</evidence>
<feature type="domain" description="Thioesterase TesA-like" evidence="3">
    <location>
        <begin position="28"/>
        <end position="248"/>
    </location>
</feature>
<proteinExistence type="inferred from homology"/>
<organism evidence="4 5">
    <name type="scientific">Pseudofrankia asymbiotica</name>
    <dbReference type="NCBI Taxonomy" id="1834516"/>
    <lineage>
        <taxon>Bacteria</taxon>
        <taxon>Bacillati</taxon>
        <taxon>Actinomycetota</taxon>
        <taxon>Actinomycetes</taxon>
        <taxon>Frankiales</taxon>
        <taxon>Frankiaceae</taxon>
        <taxon>Pseudofrankia</taxon>
    </lineage>
</organism>
<comment type="caution">
    <text evidence="4">The sequence shown here is derived from an EMBL/GenBank/DDBJ whole genome shotgun (WGS) entry which is preliminary data.</text>
</comment>
<keyword evidence="5" id="KW-1185">Reference proteome</keyword>
<evidence type="ECO:0000313" key="4">
    <source>
        <dbReference type="EMBL" id="ONH23414.1"/>
    </source>
</evidence>
<dbReference type="RefSeq" id="WP_076821551.1">
    <property type="nucleotide sequence ID" value="NZ_MOMC01000086.1"/>
</dbReference>
<dbReference type="PANTHER" id="PTHR11487:SF0">
    <property type="entry name" value="S-ACYL FATTY ACID SYNTHASE THIOESTERASE, MEDIUM CHAIN"/>
    <property type="match status" value="1"/>
</dbReference>
<accession>A0A1V2I1L3</accession>
<protein>
    <recommendedName>
        <fullName evidence="3">Thioesterase TesA-like domain-containing protein</fullName>
    </recommendedName>
</protein>
<dbReference type="EMBL" id="MOMC01000086">
    <property type="protein sequence ID" value="ONH23414.1"/>
    <property type="molecule type" value="Genomic_DNA"/>
</dbReference>
<reference evidence="5" key="1">
    <citation type="submission" date="2016-10" db="EMBL/GenBank/DDBJ databases">
        <title>Frankia sp. NRRL B-16386 Genome sequencing.</title>
        <authorList>
            <person name="Ghodhbane-Gtari F."/>
            <person name="Swanson E."/>
            <person name="Gueddou A."/>
            <person name="Hezbri K."/>
            <person name="Ktari K."/>
            <person name="Nouioui I."/>
            <person name="Morris K."/>
            <person name="Simpson S."/>
            <person name="Abebe-Akele F."/>
            <person name="Thomas K."/>
            <person name="Gtari M."/>
            <person name="Tisa L.S."/>
        </authorList>
    </citation>
    <scope>NUCLEOTIDE SEQUENCE [LARGE SCALE GENOMIC DNA]</scope>
    <source>
        <strain evidence="5">NRRL B-16386</strain>
    </source>
</reference>